<feature type="region of interest" description="Disordered" evidence="1">
    <location>
        <begin position="428"/>
        <end position="480"/>
    </location>
</feature>
<feature type="transmembrane region" description="Helical" evidence="2">
    <location>
        <begin position="319"/>
        <end position="336"/>
    </location>
</feature>
<feature type="transmembrane region" description="Helical" evidence="2">
    <location>
        <begin position="75"/>
        <end position="93"/>
    </location>
</feature>
<gene>
    <name evidence="3" type="ORF">FEZ08_03170</name>
</gene>
<accession>A0A5R8QF21</accession>
<feature type="compositionally biased region" description="Basic residues" evidence="1">
    <location>
        <begin position="446"/>
        <end position="457"/>
    </location>
</feature>
<feature type="compositionally biased region" description="Basic and acidic residues" evidence="1">
    <location>
        <begin position="434"/>
        <end position="445"/>
    </location>
</feature>
<name>A0A5R8QF21_9FIRM</name>
<feature type="transmembrane region" description="Helical" evidence="2">
    <location>
        <begin position="105"/>
        <end position="129"/>
    </location>
</feature>
<protein>
    <submittedName>
        <fullName evidence="3">Uncharacterized protein</fullName>
    </submittedName>
</protein>
<feature type="transmembrane region" description="Helical" evidence="2">
    <location>
        <begin position="12"/>
        <end position="33"/>
    </location>
</feature>
<keyword evidence="2" id="KW-0472">Membrane</keyword>
<keyword evidence="2" id="KW-1133">Transmembrane helix</keyword>
<dbReference type="Proteomes" id="UP000306912">
    <property type="component" value="Unassembled WGS sequence"/>
</dbReference>
<evidence type="ECO:0000256" key="1">
    <source>
        <dbReference type="SAM" id="MobiDB-lite"/>
    </source>
</evidence>
<organism evidence="3 4">
    <name type="scientific">Culicoidibacter larvae</name>
    <dbReference type="NCBI Taxonomy" id="2579976"/>
    <lineage>
        <taxon>Bacteria</taxon>
        <taxon>Bacillati</taxon>
        <taxon>Bacillota</taxon>
        <taxon>Culicoidibacteria</taxon>
        <taxon>Culicoidibacterales</taxon>
        <taxon>Culicoidibacteraceae</taxon>
        <taxon>Culicoidibacter</taxon>
    </lineage>
</organism>
<feature type="transmembrane region" description="Helical" evidence="2">
    <location>
        <begin position="291"/>
        <end position="312"/>
    </location>
</feature>
<evidence type="ECO:0000256" key="2">
    <source>
        <dbReference type="SAM" id="Phobius"/>
    </source>
</evidence>
<dbReference type="InParanoid" id="A0A5R8QF21"/>
<reference evidence="3 4" key="1">
    <citation type="submission" date="2019-05" db="EMBL/GenBank/DDBJ databases">
        <title>Culicoidintestinum kansasii gen. nov., sp. nov. from the gastrointestinal tract of the biting midge, Culicoides sonorensis.</title>
        <authorList>
            <person name="Neupane S."/>
            <person name="Ghosh A."/>
            <person name="Gunther S."/>
            <person name="Martin K."/>
            <person name="Zurek L."/>
        </authorList>
    </citation>
    <scope>NUCLEOTIDE SEQUENCE [LARGE SCALE GENOMIC DNA]</scope>
    <source>
        <strain evidence="3 4">CS-1</strain>
    </source>
</reference>
<feature type="compositionally biased region" description="Polar residues" evidence="1">
    <location>
        <begin position="458"/>
        <end position="469"/>
    </location>
</feature>
<dbReference type="RefSeq" id="WP_138190268.1">
    <property type="nucleotide sequence ID" value="NZ_VBWP01000002.1"/>
</dbReference>
<sequence>MEKTMKRWALISQIMAGVSVLVLIGIIIFNIFAAPQMLTASAERIYLLNFAVANTQMTFDNFGQILANILVGKDVIVVVVLAVLELVFFCFIGSMRRRLKGYIKLTFASILMLLIATLAVANIWLYSYIQLGTTFVFFEAILLAFAILAQLVVFIIYFIQYVRFRPLRLKEAFSKASLLELAKGTIQNSTIIVFVIVIIGAILGFAVYQVILMLLPQLSLQQIFQGTYYFDIMNLVGSNVSPIVTGIIQSIKIDEWFFTVQNGIITLDVSSIDTRIHQTIIDFVTTTFNSLAQPVLIIIAYYVGVNIVNFIYKKLQYKNDVVLVLLAVAVYLKPLYIPNIDFILFTILDILIVIAVTVYIIIRIDDVFFKGRFIAIVSGWINKGIESIKNFWNKKSTEFTAARKEHPEVIEKAKAEIKNQTNKIEALVAQSKTKKADPKDVEPQKKAKKVKKQHSWNKRNNGAAQIQKQKSQHARRRPTK</sequence>
<feature type="transmembrane region" description="Helical" evidence="2">
    <location>
        <begin position="342"/>
        <end position="362"/>
    </location>
</feature>
<evidence type="ECO:0000313" key="3">
    <source>
        <dbReference type="EMBL" id="TLG76631.1"/>
    </source>
</evidence>
<keyword evidence="4" id="KW-1185">Reference proteome</keyword>
<dbReference type="EMBL" id="VBWP01000002">
    <property type="protein sequence ID" value="TLG76631.1"/>
    <property type="molecule type" value="Genomic_DNA"/>
</dbReference>
<feature type="transmembrane region" description="Helical" evidence="2">
    <location>
        <begin position="191"/>
        <end position="211"/>
    </location>
</feature>
<proteinExistence type="predicted"/>
<feature type="transmembrane region" description="Helical" evidence="2">
    <location>
        <begin position="135"/>
        <end position="159"/>
    </location>
</feature>
<feature type="compositionally biased region" description="Basic residues" evidence="1">
    <location>
        <begin position="470"/>
        <end position="480"/>
    </location>
</feature>
<keyword evidence="2" id="KW-0812">Transmembrane</keyword>
<evidence type="ECO:0000313" key="4">
    <source>
        <dbReference type="Proteomes" id="UP000306912"/>
    </source>
</evidence>
<dbReference type="AlphaFoldDB" id="A0A5R8QF21"/>
<comment type="caution">
    <text evidence="3">The sequence shown here is derived from an EMBL/GenBank/DDBJ whole genome shotgun (WGS) entry which is preliminary data.</text>
</comment>